<evidence type="ECO:0000256" key="2">
    <source>
        <dbReference type="SAM" id="Phobius"/>
    </source>
</evidence>
<name>A0A1B6EG46_9HEMI</name>
<keyword evidence="2" id="KW-0472">Membrane</keyword>
<organism evidence="3">
    <name type="scientific">Clastoptera arizonana</name>
    <name type="common">Arizona spittle bug</name>
    <dbReference type="NCBI Taxonomy" id="38151"/>
    <lineage>
        <taxon>Eukaryota</taxon>
        <taxon>Metazoa</taxon>
        <taxon>Ecdysozoa</taxon>
        <taxon>Arthropoda</taxon>
        <taxon>Hexapoda</taxon>
        <taxon>Insecta</taxon>
        <taxon>Pterygota</taxon>
        <taxon>Neoptera</taxon>
        <taxon>Paraneoptera</taxon>
        <taxon>Hemiptera</taxon>
        <taxon>Auchenorrhyncha</taxon>
        <taxon>Cercopoidea</taxon>
        <taxon>Clastopteridae</taxon>
        <taxon>Clastoptera</taxon>
    </lineage>
</organism>
<keyword evidence="2" id="KW-1133">Transmembrane helix</keyword>
<feature type="transmembrane region" description="Helical" evidence="2">
    <location>
        <begin position="208"/>
        <end position="230"/>
    </location>
</feature>
<feature type="region of interest" description="Disordered" evidence="1">
    <location>
        <begin position="310"/>
        <end position="360"/>
    </location>
</feature>
<feature type="transmembrane region" description="Helical" evidence="2">
    <location>
        <begin position="81"/>
        <end position="104"/>
    </location>
</feature>
<feature type="compositionally biased region" description="Polar residues" evidence="1">
    <location>
        <begin position="50"/>
        <end position="72"/>
    </location>
</feature>
<sequence>MSFQKMETFVSSAKKPRQSVSSAPPPLPPMPDKLTDNAPSFVAKSPPSDKYQTLSHPLTSTLKTRSSDSIPKQENGEGRTLLICGGIQMLCGLLMGVFGVLTLLHDASMAEYAGGVWSGAVAMICGLVGIMVGIRGCCSPEGSGTPSLGVTLYLALCLVTIAVCNLGLVLASTGLVRDAQRPNYYIPDENDPAGLPQPDMPLTNWAPVLANLGLLMTTTLLCITTVVAAFKVYRKVCPCTAPHDRLLGSDSPASSSYSSGSKQKLVKHWLGQQAAMYPSPGLLVYPPQLVMEGNQIYTVPSSIGYPQCITPIHGNPYPQRRRSTPHRTPRDVPAFQDSRRNRRRQRDIPKEKKREVTEEELEKTYTGLDREIAEEFISISMQQSSDSGDDKPRFGKENRVIGCITPM</sequence>
<feature type="transmembrane region" description="Helical" evidence="2">
    <location>
        <begin position="150"/>
        <end position="171"/>
    </location>
</feature>
<dbReference type="AlphaFoldDB" id="A0A1B6EG46"/>
<reference evidence="3" key="1">
    <citation type="submission" date="2015-12" db="EMBL/GenBank/DDBJ databases">
        <title>De novo transcriptome assembly of four potential Pierce s Disease insect vectors from Arizona vineyards.</title>
        <authorList>
            <person name="Tassone E.E."/>
        </authorList>
    </citation>
    <scope>NUCLEOTIDE SEQUENCE</scope>
</reference>
<dbReference type="EMBL" id="GEDC01000437">
    <property type="protein sequence ID" value="JAS36861.1"/>
    <property type="molecule type" value="Transcribed_RNA"/>
</dbReference>
<evidence type="ECO:0000256" key="1">
    <source>
        <dbReference type="SAM" id="MobiDB-lite"/>
    </source>
</evidence>
<feature type="compositionally biased region" description="Polar residues" evidence="1">
    <location>
        <begin position="1"/>
        <end position="11"/>
    </location>
</feature>
<protein>
    <submittedName>
        <fullName evidence="3">Uncharacterized protein</fullName>
    </submittedName>
</protein>
<keyword evidence="2" id="KW-0812">Transmembrane</keyword>
<feature type="compositionally biased region" description="Basic and acidic residues" evidence="1">
    <location>
        <begin position="346"/>
        <end position="356"/>
    </location>
</feature>
<proteinExistence type="predicted"/>
<evidence type="ECO:0000313" key="3">
    <source>
        <dbReference type="EMBL" id="JAS36861.1"/>
    </source>
</evidence>
<feature type="transmembrane region" description="Helical" evidence="2">
    <location>
        <begin position="116"/>
        <end position="138"/>
    </location>
</feature>
<accession>A0A1B6EG46</accession>
<gene>
    <name evidence="3" type="ORF">g.26872</name>
</gene>
<feature type="region of interest" description="Disordered" evidence="1">
    <location>
        <begin position="1"/>
        <end position="74"/>
    </location>
</feature>